<evidence type="ECO:0000313" key="2">
    <source>
        <dbReference type="Proteomes" id="UP001552479"/>
    </source>
</evidence>
<proteinExistence type="predicted"/>
<dbReference type="Proteomes" id="UP001552479">
    <property type="component" value="Unassembled WGS sequence"/>
</dbReference>
<keyword evidence="2" id="KW-1185">Reference proteome</keyword>
<gene>
    <name evidence="1" type="ORF">AB0L03_00240</name>
</gene>
<comment type="caution">
    <text evidence="1">The sequence shown here is derived from an EMBL/GenBank/DDBJ whole genome shotgun (WGS) entry which is preliminary data.</text>
</comment>
<sequence>MNSVVARCLLDPGYLDRLARDPHGELAALPADEETRLAIGTLDVGRVRLFAGFVTKVQHNDLWDTFPLTRALLRHYGTEIETFADYRVHYVELCRAGKPSRAEKATRFLTFLESRLRAAARTDCPGLLDVLIHERLQWEVTQEVLGRGHRYSDQGRSVHHDVREAALSDSPDQCAVAACDVLRVAALDHDPTEVAARLQDGGSALAHLAPKALCFCYWGRKSEQTVSVLTVDAATAAVLSAVDGHRTVDDVLDESRDVLPEADRTHLARVLDGAVEQGLVRLIGSPAREVG</sequence>
<accession>A0ABV3IM18</accession>
<organism evidence="1 2">
    <name type="scientific">Streptomyces roseoverticillatus</name>
    <dbReference type="NCBI Taxonomy" id="66429"/>
    <lineage>
        <taxon>Bacteria</taxon>
        <taxon>Bacillati</taxon>
        <taxon>Actinomycetota</taxon>
        <taxon>Actinomycetes</taxon>
        <taxon>Kitasatosporales</taxon>
        <taxon>Streptomycetaceae</taxon>
        <taxon>Streptomyces</taxon>
    </lineage>
</organism>
<reference evidence="1 2" key="1">
    <citation type="submission" date="2024-06" db="EMBL/GenBank/DDBJ databases">
        <title>The Natural Products Discovery Center: Release of the First 8490 Sequenced Strains for Exploring Actinobacteria Biosynthetic Diversity.</title>
        <authorList>
            <person name="Kalkreuter E."/>
            <person name="Kautsar S.A."/>
            <person name="Yang D."/>
            <person name="Bader C.D."/>
            <person name="Teijaro C.N."/>
            <person name="Fluegel L."/>
            <person name="Davis C.M."/>
            <person name="Simpson J.R."/>
            <person name="Lauterbach L."/>
            <person name="Steele A.D."/>
            <person name="Gui C."/>
            <person name="Meng S."/>
            <person name="Li G."/>
            <person name="Viehrig K."/>
            <person name="Ye F."/>
            <person name="Su P."/>
            <person name="Kiefer A.F."/>
            <person name="Nichols A."/>
            <person name="Cepeda A.J."/>
            <person name="Yan W."/>
            <person name="Fan B."/>
            <person name="Jiang Y."/>
            <person name="Adhikari A."/>
            <person name="Zheng C.-J."/>
            <person name="Schuster L."/>
            <person name="Cowan T.M."/>
            <person name="Smanski M.J."/>
            <person name="Chevrette M.G."/>
            <person name="De Carvalho L.P.S."/>
            <person name="Shen B."/>
        </authorList>
    </citation>
    <scope>NUCLEOTIDE SEQUENCE [LARGE SCALE GENOMIC DNA]</scope>
    <source>
        <strain evidence="1 2">NPDC053791</strain>
    </source>
</reference>
<protein>
    <submittedName>
        <fullName evidence="1">Uncharacterized protein</fullName>
    </submittedName>
</protein>
<evidence type="ECO:0000313" key="1">
    <source>
        <dbReference type="EMBL" id="MEV4921282.1"/>
    </source>
</evidence>
<dbReference type="EMBL" id="JBFASG010000001">
    <property type="protein sequence ID" value="MEV4921282.1"/>
    <property type="molecule type" value="Genomic_DNA"/>
</dbReference>
<dbReference type="RefSeq" id="WP_366086191.1">
    <property type="nucleotide sequence ID" value="NZ_JBFASG010000001.1"/>
</dbReference>
<name>A0ABV3IM18_9ACTN</name>